<dbReference type="WBParaSite" id="Csp11.Scaffold617.g6029.t1">
    <property type="protein sequence ID" value="Csp11.Scaffold617.g6029.t1"/>
    <property type="gene ID" value="Csp11.Scaffold617.g6029"/>
</dbReference>
<dbReference type="Proteomes" id="UP000095282">
    <property type="component" value="Unplaced"/>
</dbReference>
<evidence type="ECO:0000313" key="3">
    <source>
        <dbReference type="WBParaSite" id="Csp11.Scaffold617.g6029.t1"/>
    </source>
</evidence>
<dbReference type="STRING" id="1561998.A0A1I7THP1"/>
<reference evidence="3" key="1">
    <citation type="submission" date="2016-11" db="UniProtKB">
        <authorList>
            <consortium name="WormBaseParasite"/>
        </authorList>
    </citation>
    <scope>IDENTIFICATION</scope>
</reference>
<feature type="signal peptide" evidence="1">
    <location>
        <begin position="1"/>
        <end position="19"/>
    </location>
</feature>
<keyword evidence="1" id="KW-0732">Signal</keyword>
<proteinExistence type="predicted"/>
<evidence type="ECO:0000313" key="2">
    <source>
        <dbReference type="Proteomes" id="UP000095282"/>
    </source>
</evidence>
<name>A0A1I7THP1_9PELO</name>
<accession>A0A1I7THP1</accession>
<protein>
    <submittedName>
        <fullName evidence="3">DUF1080 domain-containing protein</fullName>
    </submittedName>
</protein>
<evidence type="ECO:0000256" key="1">
    <source>
        <dbReference type="SAM" id="SignalP"/>
    </source>
</evidence>
<dbReference type="AlphaFoldDB" id="A0A1I7THP1"/>
<organism evidence="2 3">
    <name type="scientific">Caenorhabditis tropicalis</name>
    <dbReference type="NCBI Taxonomy" id="1561998"/>
    <lineage>
        <taxon>Eukaryota</taxon>
        <taxon>Metazoa</taxon>
        <taxon>Ecdysozoa</taxon>
        <taxon>Nematoda</taxon>
        <taxon>Chromadorea</taxon>
        <taxon>Rhabditida</taxon>
        <taxon>Rhabditina</taxon>
        <taxon>Rhabditomorpha</taxon>
        <taxon>Rhabditoidea</taxon>
        <taxon>Rhabditidae</taxon>
        <taxon>Peloderinae</taxon>
        <taxon>Caenorhabditis</taxon>
    </lineage>
</organism>
<feature type="chain" id="PRO_5009307628" evidence="1">
    <location>
        <begin position="20"/>
        <end position="251"/>
    </location>
</feature>
<keyword evidence="2" id="KW-1185">Reference proteome</keyword>
<dbReference type="eggNOG" id="ENOG502T0WK">
    <property type="taxonomic scope" value="Eukaryota"/>
</dbReference>
<sequence length="251" mass="28750">MRGLSIVALLLIIFGSTEAAKCRGRYMEMRGGDGFVTRGGCRGLDSQIQEEYWTTVGFDGALRDGRTTDDFLVFPEHENNGHLQRNSFVAYWDMFENADEITRSKYGENVHYEAFGHAFIKPDGKVCGWFVGSQKEVVEVCGGFRILSRSRHNPHQPIPFEWVQGEQYRNRDVLGFHHHKIAKYEANGDEVLFGDADVKGKKFNGVSVSSEERVQVDTPETFHRKVWLLRKKNIQPPSDVRAAYRHPRKLL</sequence>